<organism evidence="2">
    <name type="scientific">Chrysotila carterae</name>
    <name type="common">Marine alga</name>
    <name type="synonym">Syracosphaera carterae</name>
    <dbReference type="NCBI Taxonomy" id="13221"/>
    <lineage>
        <taxon>Eukaryota</taxon>
        <taxon>Haptista</taxon>
        <taxon>Haptophyta</taxon>
        <taxon>Prymnesiophyceae</taxon>
        <taxon>Isochrysidales</taxon>
        <taxon>Isochrysidaceae</taxon>
        <taxon>Chrysotila</taxon>
    </lineage>
</organism>
<name>A0A7S4BNQ5_CHRCT</name>
<accession>A0A7S4BNQ5</accession>
<evidence type="ECO:0000256" key="1">
    <source>
        <dbReference type="SAM" id="MobiDB-lite"/>
    </source>
</evidence>
<dbReference type="EMBL" id="HBIZ01038405">
    <property type="protein sequence ID" value="CAE0771887.1"/>
    <property type="molecule type" value="Transcribed_RNA"/>
</dbReference>
<protein>
    <submittedName>
        <fullName evidence="2">Uncharacterized protein</fullName>
    </submittedName>
</protein>
<gene>
    <name evidence="2" type="ORF">PCAR00345_LOCUS24499</name>
</gene>
<dbReference type="AlphaFoldDB" id="A0A7S4BNQ5"/>
<reference evidence="2" key="1">
    <citation type="submission" date="2021-01" db="EMBL/GenBank/DDBJ databases">
        <authorList>
            <person name="Corre E."/>
            <person name="Pelletier E."/>
            <person name="Niang G."/>
            <person name="Scheremetjew M."/>
            <person name="Finn R."/>
            <person name="Kale V."/>
            <person name="Holt S."/>
            <person name="Cochrane G."/>
            <person name="Meng A."/>
            <person name="Brown T."/>
            <person name="Cohen L."/>
        </authorList>
    </citation>
    <scope>NUCLEOTIDE SEQUENCE</scope>
    <source>
        <strain evidence="2">CCMP645</strain>
    </source>
</reference>
<feature type="compositionally biased region" description="Basic residues" evidence="1">
    <location>
        <begin position="129"/>
        <end position="146"/>
    </location>
</feature>
<sequence>MHAYAHGSLSPYANSTTTLLNNINAHIASHTHAETFSNSHRRLLLSTRICNCTCEYSLHTHTFAGSSQKCVLHAQVRTTRARAHVRAHMYPARELAHGQQMGMRASAYQCSSMRRSSRAGSDRTMRFRTSAHAKRAGSGLHKRMLI</sequence>
<evidence type="ECO:0000313" key="2">
    <source>
        <dbReference type="EMBL" id="CAE0771887.1"/>
    </source>
</evidence>
<proteinExistence type="predicted"/>
<feature type="region of interest" description="Disordered" evidence="1">
    <location>
        <begin position="112"/>
        <end position="146"/>
    </location>
</feature>